<evidence type="ECO:0000313" key="6">
    <source>
        <dbReference type="EMBL" id="ARF10635.1"/>
    </source>
</evidence>
<keyword evidence="2 4" id="KW-0863">Zinc-finger</keyword>
<evidence type="ECO:0000256" key="3">
    <source>
        <dbReference type="ARBA" id="ARBA00022833"/>
    </source>
</evidence>
<gene>
    <name evidence="6" type="ORF">Hokovirus_2_162</name>
</gene>
<organism evidence="6">
    <name type="scientific">Hokovirus HKV1</name>
    <dbReference type="NCBI Taxonomy" id="1977638"/>
    <lineage>
        <taxon>Viruses</taxon>
        <taxon>Varidnaviria</taxon>
        <taxon>Bamfordvirae</taxon>
        <taxon>Nucleocytoviricota</taxon>
        <taxon>Megaviricetes</taxon>
        <taxon>Imitervirales</taxon>
        <taxon>Mimiviridae</taxon>
        <taxon>Klosneuvirinae</taxon>
        <taxon>Hokovirus</taxon>
    </lineage>
</organism>
<reference evidence="6" key="1">
    <citation type="journal article" date="2017" name="Science">
        <title>Giant viruses with an expanded complement of translation system components.</title>
        <authorList>
            <person name="Schulz F."/>
            <person name="Yutin N."/>
            <person name="Ivanova N.N."/>
            <person name="Ortega D.R."/>
            <person name="Lee T.K."/>
            <person name="Vierheilig J."/>
            <person name="Daims H."/>
            <person name="Horn M."/>
            <person name="Wagner M."/>
            <person name="Jensen G.J."/>
            <person name="Kyrpides N.C."/>
            <person name="Koonin E.V."/>
            <person name="Woyke T."/>
        </authorList>
    </citation>
    <scope>NUCLEOTIDE SEQUENCE</scope>
    <source>
        <strain evidence="6">HKV1</strain>
    </source>
</reference>
<evidence type="ECO:0000256" key="4">
    <source>
        <dbReference type="PROSITE-ProRule" id="PRU00723"/>
    </source>
</evidence>
<dbReference type="PROSITE" id="PS50103">
    <property type="entry name" value="ZF_C3H1"/>
    <property type="match status" value="1"/>
</dbReference>
<keyword evidence="1 4" id="KW-0479">Metal-binding</keyword>
<evidence type="ECO:0000259" key="5">
    <source>
        <dbReference type="PROSITE" id="PS50103"/>
    </source>
</evidence>
<sequence length="200" mass="23550">MCVNMIKNGNCKYNNHCMYAHNINEQTLTPIRKLLYEIIDNGKTINTTAWSENNIFKELVILTKKCNNVNCIGGNNCNQGIHDEKYLVCSDNLLCCCDKDCGFYHIRPSKNNKIQDNKIQDNEIQDNEIQDNKIRDNKIQDNKIQDNKIQDNKNIEQINNIEKNNKIKKYKKKQKKISYEYLNTNNLSDEETNIYRTIFD</sequence>
<accession>A0A1V0SFZ1</accession>
<protein>
    <recommendedName>
        <fullName evidence="5">C3H1-type domain-containing protein</fullName>
    </recommendedName>
</protein>
<proteinExistence type="predicted"/>
<keyword evidence="3 4" id="KW-0862">Zinc</keyword>
<name>A0A1V0SFZ1_9VIRU</name>
<dbReference type="InterPro" id="IPR000571">
    <property type="entry name" value="Znf_CCCH"/>
</dbReference>
<dbReference type="EMBL" id="KY684104">
    <property type="protein sequence ID" value="ARF10635.1"/>
    <property type="molecule type" value="Genomic_DNA"/>
</dbReference>
<dbReference type="GO" id="GO:0008270">
    <property type="term" value="F:zinc ion binding"/>
    <property type="evidence" value="ECO:0007669"/>
    <property type="project" value="UniProtKB-KW"/>
</dbReference>
<feature type="domain" description="C3H1-type" evidence="5">
    <location>
        <begin position="1"/>
        <end position="24"/>
    </location>
</feature>
<dbReference type="InterPro" id="IPR036855">
    <property type="entry name" value="Znf_CCCH_sf"/>
</dbReference>
<feature type="zinc finger region" description="C3H1-type" evidence="4">
    <location>
        <begin position="1"/>
        <end position="24"/>
    </location>
</feature>
<dbReference type="SUPFAM" id="SSF90229">
    <property type="entry name" value="CCCH zinc finger"/>
    <property type="match status" value="1"/>
</dbReference>
<evidence type="ECO:0000256" key="2">
    <source>
        <dbReference type="ARBA" id="ARBA00022771"/>
    </source>
</evidence>
<evidence type="ECO:0000256" key="1">
    <source>
        <dbReference type="ARBA" id="ARBA00022723"/>
    </source>
</evidence>